<dbReference type="PANTHER" id="PTHR22803">
    <property type="entry name" value="MANNOSE, PHOSPHOLIPASE, LECTIN RECEPTOR RELATED"/>
    <property type="match status" value="1"/>
</dbReference>
<dbReference type="InterPro" id="IPR050111">
    <property type="entry name" value="C-type_lectin/snaclec_domain"/>
</dbReference>
<comment type="caution">
    <text evidence="4">The sequence shown here is derived from an EMBL/GenBank/DDBJ whole genome shotgun (WGS) entry which is preliminary data.</text>
</comment>
<dbReference type="PROSITE" id="PS50041">
    <property type="entry name" value="C_TYPE_LECTIN_2"/>
    <property type="match status" value="1"/>
</dbReference>
<dbReference type="EMBL" id="CAJVCH010331855">
    <property type="protein sequence ID" value="CAG7787112.1"/>
    <property type="molecule type" value="Genomic_DNA"/>
</dbReference>
<dbReference type="AlphaFoldDB" id="A0A8J2KL19"/>
<sequence length="327" mass="37431">MCMTNFQFFQVRVVSAVLFLFYFLHVVQSTGRKDATGADVGTKKELVGVYSIYRKILSWGDAAIFCEKHEGHLATFVNMKDAQDVIDAIYKMSEPVSNEYLSGAKIAEFGLDRRYWIALTDLVSGEGHWVWAGKGVPLTYNLWYPGQPDHIDKDGKYIGRPEHCVALWNPIFHKGDRKHSFVDQECKRLYYFICEKDEKKLEQQKDWADKNKDRVDLYDGRSLSSLLFRGREREHHNNSQSVSQAQGRGLPLALPISGRNINNLIPRPGSDPKKQSKKVEWAKEEGFKEIFEPSESSSIEENTKQSSIVKTETKSTTYDEVADVFSL</sequence>
<evidence type="ECO:0000259" key="3">
    <source>
        <dbReference type="PROSITE" id="PS50041"/>
    </source>
</evidence>
<keyword evidence="2" id="KW-0732">Signal</keyword>
<dbReference type="SMART" id="SM00034">
    <property type="entry name" value="CLECT"/>
    <property type="match status" value="1"/>
</dbReference>
<evidence type="ECO:0000256" key="2">
    <source>
        <dbReference type="SAM" id="SignalP"/>
    </source>
</evidence>
<evidence type="ECO:0000256" key="1">
    <source>
        <dbReference type="SAM" id="MobiDB-lite"/>
    </source>
</evidence>
<keyword evidence="5" id="KW-1185">Reference proteome</keyword>
<feature type="compositionally biased region" description="Polar residues" evidence="1">
    <location>
        <begin position="304"/>
        <end position="313"/>
    </location>
</feature>
<feature type="domain" description="C-type lectin" evidence="3">
    <location>
        <begin position="50"/>
        <end position="195"/>
    </location>
</feature>
<accession>A0A8J2KL19</accession>
<evidence type="ECO:0000313" key="4">
    <source>
        <dbReference type="EMBL" id="CAG7787112.1"/>
    </source>
</evidence>
<dbReference type="Pfam" id="PF00059">
    <property type="entry name" value="Lectin_C"/>
    <property type="match status" value="1"/>
</dbReference>
<protein>
    <recommendedName>
        <fullName evidence="3">C-type lectin domain-containing protein</fullName>
    </recommendedName>
</protein>
<evidence type="ECO:0000313" key="5">
    <source>
        <dbReference type="Proteomes" id="UP000708208"/>
    </source>
</evidence>
<feature type="region of interest" description="Disordered" evidence="1">
    <location>
        <begin position="292"/>
        <end position="313"/>
    </location>
</feature>
<name>A0A8J2KL19_9HEXA</name>
<dbReference type="InterPro" id="IPR001304">
    <property type="entry name" value="C-type_lectin-like"/>
</dbReference>
<feature type="chain" id="PRO_5035202759" description="C-type lectin domain-containing protein" evidence="2">
    <location>
        <begin position="30"/>
        <end position="327"/>
    </location>
</feature>
<feature type="signal peptide" evidence="2">
    <location>
        <begin position="1"/>
        <end position="29"/>
    </location>
</feature>
<dbReference type="CDD" id="cd00037">
    <property type="entry name" value="CLECT"/>
    <property type="match status" value="1"/>
</dbReference>
<proteinExistence type="predicted"/>
<dbReference type="OrthoDB" id="6369810at2759"/>
<reference evidence="4" key="1">
    <citation type="submission" date="2021-06" db="EMBL/GenBank/DDBJ databases">
        <authorList>
            <person name="Hodson N. C."/>
            <person name="Mongue J. A."/>
            <person name="Jaron S. K."/>
        </authorList>
    </citation>
    <scope>NUCLEOTIDE SEQUENCE</scope>
</reference>
<organism evidence="4 5">
    <name type="scientific">Allacma fusca</name>
    <dbReference type="NCBI Taxonomy" id="39272"/>
    <lineage>
        <taxon>Eukaryota</taxon>
        <taxon>Metazoa</taxon>
        <taxon>Ecdysozoa</taxon>
        <taxon>Arthropoda</taxon>
        <taxon>Hexapoda</taxon>
        <taxon>Collembola</taxon>
        <taxon>Symphypleona</taxon>
        <taxon>Sminthuridae</taxon>
        <taxon>Allacma</taxon>
    </lineage>
</organism>
<dbReference type="Proteomes" id="UP000708208">
    <property type="component" value="Unassembled WGS sequence"/>
</dbReference>
<gene>
    <name evidence="4" type="ORF">AFUS01_LOCUS25631</name>
</gene>